<dbReference type="AlphaFoldDB" id="A0A846QJG7"/>
<feature type="domain" description="Phage terminase large subunit GpA ATPase" evidence="1">
    <location>
        <begin position="48"/>
        <end position="262"/>
    </location>
</feature>
<evidence type="ECO:0000313" key="3">
    <source>
        <dbReference type="Proteomes" id="UP000580856"/>
    </source>
</evidence>
<proteinExistence type="predicted"/>
<dbReference type="EMBL" id="JAATJA010000001">
    <property type="protein sequence ID" value="NJB67227.1"/>
    <property type="molecule type" value="Genomic_DNA"/>
</dbReference>
<dbReference type="InterPro" id="IPR027417">
    <property type="entry name" value="P-loop_NTPase"/>
</dbReference>
<dbReference type="GO" id="GO:0016887">
    <property type="term" value="F:ATP hydrolysis activity"/>
    <property type="evidence" value="ECO:0007669"/>
    <property type="project" value="InterPro"/>
</dbReference>
<evidence type="ECO:0000259" key="1">
    <source>
        <dbReference type="Pfam" id="PF05876"/>
    </source>
</evidence>
<dbReference type="Gene3D" id="3.40.50.300">
    <property type="entry name" value="P-loop containing nucleotide triphosphate hydrolases"/>
    <property type="match status" value="1"/>
</dbReference>
<gene>
    <name evidence="2" type="ORF">GGQ74_000867</name>
</gene>
<keyword evidence="3" id="KW-1185">Reference proteome</keyword>
<organism evidence="2 3">
    <name type="scientific">Desulfobaculum xiamenense</name>
    <dbReference type="NCBI Taxonomy" id="995050"/>
    <lineage>
        <taxon>Bacteria</taxon>
        <taxon>Pseudomonadati</taxon>
        <taxon>Thermodesulfobacteriota</taxon>
        <taxon>Desulfovibrionia</taxon>
        <taxon>Desulfovibrionales</taxon>
        <taxon>Desulfovibrionaceae</taxon>
        <taxon>Desulfobaculum</taxon>
    </lineage>
</organism>
<protein>
    <recommendedName>
        <fullName evidence="1">Phage terminase large subunit GpA ATPase domain-containing protein</fullName>
    </recommendedName>
</protein>
<dbReference type="InterPro" id="IPR046453">
    <property type="entry name" value="GpA_ATPase"/>
</dbReference>
<name>A0A846QJG7_9BACT</name>
<dbReference type="Pfam" id="PF05876">
    <property type="entry name" value="GpA_ATPase"/>
    <property type="match status" value="1"/>
</dbReference>
<accession>A0A846QJG7</accession>
<sequence>MRGGYGGSSLLGEFTSRLQEATGHHDFGTRPESVGLWAERGGIRLDRGRFTFERHEYLREPYSDAHPRQVEMKCAQMGNSVKAMLTTFYCARFMPFVGILYLFPSKSGVGDFVRSRVNPLVEENPDEIGVRMRDTDSVGLKRMCGTNLIFRGTKSPEGLRSDPCDMVLYDEYDLMPAGVEEAAKGRLGHSDFKWERYLSNPTIPDYGIDRLFQLSDQRHWLVTCPKCGGEACMEDHPLEEILWETGDGVIRLCPACRDAALDVTRGRWVAKYPSVTELRGYHYSQLFSSFVDPADILHGYRTTKKPGDFYNYVLGQPYIEAENRLSREQILALCGTHGVEPSDRGPCVMGVDQGRTLHVVVARRFPASVVYLGTCGDWEELDRLMVSFNVACCVVDAQPEMRPARAFAQRHPGKVFCCFYSEQQRGGYAWNEGKQVVTVNRTESLDDSQHVLLEGTVALPRVCGVVETFAAHCNNLAKKLEEREDGSRRYVYVKLSPEDHFRHAMNYMTVAMRRCEGSYYGDCDMG</sequence>
<comment type="caution">
    <text evidence="2">The sequence shown here is derived from an EMBL/GenBank/DDBJ whole genome shotgun (WGS) entry which is preliminary data.</text>
</comment>
<dbReference type="RefSeq" id="WP_209280066.1">
    <property type="nucleotide sequence ID" value="NZ_JAATJA010000001.1"/>
</dbReference>
<dbReference type="Proteomes" id="UP000580856">
    <property type="component" value="Unassembled WGS sequence"/>
</dbReference>
<evidence type="ECO:0000313" key="2">
    <source>
        <dbReference type="EMBL" id="NJB67227.1"/>
    </source>
</evidence>
<reference evidence="2 3" key="1">
    <citation type="submission" date="2020-03" db="EMBL/GenBank/DDBJ databases">
        <title>Genomic Encyclopedia of Type Strains, Phase IV (KMG-IV): sequencing the most valuable type-strain genomes for metagenomic binning, comparative biology and taxonomic classification.</title>
        <authorList>
            <person name="Goeker M."/>
        </authorList>
    </citation>
    <scope>NUCLEOTIDE SEQUENCE [LARGE SCALE GENOMIC DNA]</scope>
    <source>
        <strain evidence="2 3">DSM 24233</strain>
    </source>
</reference>